<feature type="coiled-coil region" evidence="1">
    <location>
        <begin position="88"/>
        <end position="115"/>
    </location>
</feature>
<reference evidence="2 3" key="1">
    <citation type="journal article" date="2016" name="Nat. Commun.">
        <title>Ectomycorrhizal ecology is imprinted in the genome of the dominant symbiotic fungus Cenococcum geophilum.</title>
        <authorList>
            <consortium name="DOE Joint Genome Institute"/>
            <person name="Peter M."/>
            <person name="Kohler A."/>
            <person name="Ohm R.A."/>
            <person name="Kuo A."/>
            <person name="Krutzmann J."/>
            <person name="Morin E."/>
            <person name="Arend M."/>
            <person name="Barry K.W."/>
            <person name="Binder M."/>
            <person name="Choi C."/>
            <person name="Clum A."/>
            <person name="Copeland A."/>
            <person name="Grisel N."/>
            <person name="Haridas S."/>
            <person name="Kipfer T."/>
            <person name="LaButti K."/>
            <person name="Lindquist E."/>
            <person name="Lipzen A."/>
            <person name="Maire R."/>
            <person name="Meier B."/>
            <person name="Mihaltcheva S."/>
            <person name="Molinier V."/>
            <person name="Murat C."/>
            <person name="Poggeler S."/>
            <person name="Quandt C.A."/>
            <person name="Sperisen C."/>
            <person name="Tritt A."/>
            <person name="Tisserant E."/>
            <person name="Crous P.W."/>
            <person name="Henrissat B."/>
            <person name="Nehls U."/>
            <person name="Egli S."/>
            <person name="Spatafora J.W."/>
            <person name="Grigoriev I.V."/>
            <person name="Martin F.M."/>
        </authorList>
    </citation>
    <scope>NUCLEOTIDE SEQUENCE [LARGE SCALE GENOMIC DNA]</scope>
    <source>
        <strain evidence="2 3">CBS 207.34</strain>
    </source>
</reference>
<dbReference type="AlphaFoldDB" id="A0A8E2F7K3"/>
<protein>
    <submittedName>
        <fullName evidence="2">Uncharacterized protein</fullName>
    </submittedName>
</protein>
<dbReference type="OrthoDB" id="7984201at2759"/>
<name>A0A8E2F7K3_9PEZI</name>
<sequence>MAILTIVIPLDSMTRRIAHLIPATFRHQLLYCTSHNVRLNLIRPASSASTRPKAPKARPNIEPEFDMPQITFYEQDENMRSPPRRVGAINTLEELKRHQAELQALEEEEEAELNSQDLASRMKALKGLMDNPEMKDLHPQIRQMQRELDPGSTELRKGFDKQEEFLDRKLKLDVLESLMEDLEMREYRDVLQELQDEIRSGDLKAGDEEFVLSDPTMPGDSMGATADLKNADSNSLNAMLEAIEGKMDRPDDDSVAASFDSELQKMIEGFDDETLEETLNDEELKLKVLEVIEGNGLGNEQDKNLEEILNDEDHLETELSGPRDLLQTPAPAVLPIKERIVAAQADPEHKAALQRLVIELPQPYSSNPRLKQLNEVLRAAYMGANEDIRKALWRAYTRAKAGVPGLLERIPDDVWDMLWYSQAVKWRSNSNREEHLRILSHDLKTVGKDGPPTKEPA</sequence>
<evidence type="ECO:0000256" key="1">
    <source>
        <dbReference type="SAM" id="Coils"/>
    </source>
</evidence>
<keyword evidence="3" id="KW-1185">Reference proteome</keyword>
<keyword evidence="1" id="KW-0175">Coiled coil</keyword>
<dbReference type="EMBL" id="KV748944">
    <property type="protein sequence ID" value="OCL12010.1"/>
    <property type="molecule type" value="Genomic_DNA"/>
</dbReference>
<organism evidence="2 3">
    <name type="scientific">Glonium stellatum</name>
    <dbReference type="NCBI Taxonomy" id="574774"/>
    <lineage>
        <taxon>Eukaryota</taxon>
        <taxon>Fungi</taxon>
        <taxon>Dikarya</taxon>
        <taxon>Ascomycota</taxon>
        <taxon>Pezizomycotina</taxon>
        <taxon>Dothideomycetes</taxon>
        <taxon>Pleosporomycetidae</taxon>
        <taxon>Gloniales</taxon>
        <taxon>Gloniaceae</taxon>
        <taxon>Glonium</taxon>
    </lineage>
</organism>
<proteinExistence type="predicted"/>
<evidence type="ECO:0000313" key="2">
    <source>
        <dbReference type="EMBL" id="OCL12010.1"/>
    </source>
</evidence>
<evidence type="ECO:0000313" key="3">
    <source>
        <dbReference type="Proteomes" id="UP000250140"/>
    </source>
</evidence>
<accession>A0A8E2F7K3</accession>
<gene>
    <name evidence="2" type="ORF">AOQ84DRAFT_167790</name>
</gene>
<dbReference type="Proteomes" id="UP000250140">
    <property type="component" value="Unassembled WGS sequence"/>
</dbReference>